<evidence type="ECO:0000256" key="1">
    <source>
        <dbReference type="ARBA" id="ARBA00004651"/>
    </source>
</evidence>
<feature type="transmembrane region" description="Helical" evidence="8">
    <location>
        <begin position="688"/>
        <end position="705"/>
    </location>
</feature>
<evidence type="ECO:0000256" key="8">
    <source>
        <dbReference type="SAM" id="Phobius"/>
    </source>
</evidence>
<evidence type="ECO:0000313" key="11">
    <source>
        <dbReference type="Proteomes" id="UP000293912"/>
    </source>
</evidence>
<keyword evidence="2" id="KW-1003">Cell membrane</keyword>
<dbReference type="KEGG" id="hpse:HPF_16535"/>
<keyword evidence="11" id="KW-1185">Reference proteome</keyword>
<dbReference type="PANTHER" id="PTHR33908">
    <property type="entry name" value="MANNOSYLTRANSFERASE YKCB-RELATED"/>
    <property type="match status" value="1"/>
</dbReference>
<name>A0A4P6X6C2_HYDPS</name>
<keyword evidence="6 8" id="KW-1133">Transmembrane helix</keyword>
<dbReference type="InterPro" id="IPR038731">
    <property type="entry name" value="RgtA/B/C-like"/>
</dbReference>
<sequence length="722" mass="81475">MHQALTSEPTGQSPRKVALRSLAVAFLAILLVFLQARLSRDLQIVFDLRVERPGPYQLYLADDQGNFSERLNYTRSTRAGEWQRHTINVNTLRKVTQVRMDPTTMPGRVDFGALELRSRWGLLTLQGPALREAIQGMSDLSVLAVEPEMIRFQVTGADPHFVYRLPRQVISPPTRQIWPVALGTALVAGLVWLAAELALGWMRRERPRWHQGLWQTVARGWLLPLVVCLGLTWKASDRISSDPIVGDGIQNMLMAVNLFKHGTFSLDNNSSPNPRPTNFREPLDPLVVALHLKLAVPDAVDRPMADFRSGDLTRTIKLSNLLWVFLGLAGIWALARRLGGSNLAGAVATGLSFQIFFHGGTYIDTLYTELSTATLMIWGTYGLLRAVQQQSLGWFFGSGMLMGLLALGKAAFAYIGVVAVPLLMAALLIARRPDRFAFSQVIVWGLVMGFAFLLTLSPWLARNYAHFDNFRINERGGLILWGRAHMNNMSNEEVLGLVYDHSPTLYRRAVAGTHLGERPGDFERGGRWQRINRHLSTFWESDRRAAYAGTPEQAISFHYNLAAQYNQRVFRKRDQGHPFPDQAVGDEMKREAMAMLKERPWRHVAMTAAFFWHGFWSFKKVEVPLVSIATQDAIGELLNLFAGVALFGVFCYGLFRRHAQWVAVTVLPVGLLVFYAFLSHNIPRYSSPAHPMMLLALVLVVRTLWLRWRRRQHPPGPERMVG</sequence>
<evidence type="ECO:0000256" key="4">
    <source>
        <dbReference type="ARBA" id="ARBA00022679"/>
    </source>
</evidence>
<feature type="transmembrane region" description="Helical" evidence="8">
    <location>
        <begin position="600"/>
        <end position="618"/>
    </location>
</feature>
<feature type="transmembrane region" description="Helical" evidence="8">
    <location>
        <begin position="441"/>
        <end position="461"/>
    </location>
</feature>
<evidence type="ECO:0000313" key="10">
    <source>
        <dbReference type="EMBL" id="QBM29301.1"/>
    </source>
</evidence>
<feature type="transmembrane region" description="Helical" evidence="8">
    <location>
        <begin position="404"/>
        <end position="429"/>
    </location>
</feature>
<evidence type="ECO:0000256" key="2">
    <source>
        <dbReference type="ARBA" id="ARBA00022475"/>
    </source>
</evidence>
<evidence type="ECO:0000256" key="5">
    <source>
        <dbReference type="ARBA" id="ARBA00022692"/>
    </source>
</evidence>
<accession>A0A4P6X6C2</accession>
<dbReference type="AlphaFoldDB" id="A0A4P6X6C2"/>
<feature type="transmembrane region" description="Helical" evidence="8">
    <location>
        <begin position="318"/>
        <end position="335"/>
    </location>
</feature>
<evidence type="ECO:0000259" key="9">
    <source>
        <dbReference type="Pfam" id="PF13231"/>
    </source>
</evidence>
<keyword evidence="3" id="KW-0328">Glycosyltransferase</keyword>
<feature type="transmembrane region" description="Helical" evidence="8">
    <location>
        <begin position="17"/>
        <end position="34"/>
    </location>
</feature>
<dbReference type="GO" id="GO:0005886">
    <property type="term" value="C:plasma membrane"/>
    <property type="evidence" value="ECO:0007669"/>
    <property type="project" value="UniProtKB-SubCell"/>
</dbReference>
<dbReference type="RefSeq" id="WP_133157234.1">
    <property type="nucleotide sequence ID" value="NZ_CP037867.1"/>
</dbReference>
<reference evidence="10 11" key="1">
    <citation type="submission" date="2019-03" db="EMBL/GenBank/DDBJ databases">
        <authorList>
            <person name="Sebastian G."/>
            <person name="Baumann P."/>
            <person name="Ruckert C."/>
            <person name="Kalinowski J."/>
            <person name="Nebel B."/>
            <person name="Takors R."/>
            <person name="Blombach B."/>
        </authorList>
    </citation>
    <scope>NUCLEOTIDE SEQUENCE [LARGE SCALE GENOMIC DNA]</scope>
    <source>
        <strain evidence="10 11">DSM 1084</strain>
    </source>
</reference>
<dbReference type="GO" id="GO:0016763">
    <property type="term" value="F:pentosyltransferase activity"/>
    <property type="evidence" value="ECO:0007669"/>
    <property type="project" value="TreeGrafter"/>
</dbReference>
<keyword evidence="4" id="KW-0808">Transferase</keyword>
<feature type="transmembrane region" description="Helical" evidence="8">
    <location>
        <begin position="366"/>
        <end position="384"/>
    </location>
</feature>
<dbReference type="EMBL" id="CP037867">
    <property type="protein sequence ID" value="QBM29301.1"/>
    <property type="molecule type" value="Genomic_DNA"/>
</dbReference>
<dbReference type="InterPro" id="IPR050297">
    <property type="entry name" value="LipidA_mod_glycosyltrf_83"/>
</dbReference>
<proteinExistence type="predicted"/>
<dbReference type="PANTHER" id="PTHR33908:SF11">
    <property type="entry name" value="MEMBRANE PROTEIN"/>
    <property type="match status" value="1"/>
</dbReference>
<dbReference type="GO" id="GO:0009103">
    <property type="term" value="P:lipopolysaccharide biosynthetic process"/>
    <property type="evidence" value="ECO:0007669"/>
    <property type="project" value="UniProtKB-ARBA"/>
</dbReference>
<organism evidence="10 11">
    <name type="scientific">Hydrogenophaga pseudoflava</name>
    <name type="common">Pseudomonas carboxydoflava</name>
    <dbReference type="NCBI Taxonomy" id="47421"/>
    <lineage>
        <taxon>Bacteria</taxon>
        <taxon>Pseudomonadati</taxon>
        <taxon>Pseudomonadota</taxon>
        <taxon>Betaproteobacteria</taxon>
        <taxon>Burkholderiales</taxon>
        <taxon>Comamonadaceae</taxon>
        <taxon>Hydrogenophaga</taxon>
    </lineage>
</organism>
<comment type="subcellular location">
    <subcellularLocation>
        <location evidence="1">Cell membrane</location>
        <topology evidence="1">Multi-pass membrane protein</topology>
    </subcellularLocation>
</comment>
<feature type="transmembrane region" description="Helical" evidence="8">
    <location>
        <begin position="662"/>
        <end position="682"/>
    </location>
</feature>
<protein>
    <recommendedName>
        <fullName evidence="9">Glycosyltransferase RgtA/B/C/D-like domain-containing protein</fullName>
    </recommendedName>
</protein>
<feature type="transmembrane region" description="Helical" evidence="8">
    <location>
        <begin position="638"/>
        <end position="655"/>
    </location>
</feature>
<keyword evidence="7 8" id="KW-0472">Membrane</keyword>
<evidence type="ECO:0000256" key="6">
    <source>
        <dbReference type="ARBA" id="ARBA00022989"/>
    </source>
</evidence>
<feature type="transmembrane region" description="Helical" evidence="8">
    <location>
        <begin position="177"/>
        <end position="201"/>
    </location>
</feature>
<keyword evidence="5 8" id="KW-0812">Transmembrane</keyword>
<evidence type="ECO:0000256" key="3">
    <source>
        <dbReference type="ARBA" id="ARBA00022676"/>
    </source>
</evidence>
<feature type="domain" description="Glycosyltransferase RgtA/B/C/D-like" evidence="9">
    <location>
        <begin position="313"/>
        <end position="459"/>
    </location>
</feature>
<dbReference type="Pfam" id="PF13231">
    <property type="entry name" value="PMT_2"/>
    <property type="match status" value="1"/>
</dbReference>
<gene>
    <name evidence="10" type="ORF">HPF_16535</name>
</gene>
<evidence type="ECO:0000256" key="7">
    <source>
        <dbReference type="ARBA" id="ARBA00023136"/>
    </source>
</evidence>
<dbReference type="Proteomes" id="UP000293912">
    <property type="component" value="Chromosome"/>
</dbReference>